<feature type="compositionally biased region" description="Basic residues" evidence="1">
    <location>
        <begin position="13"/>
        <end position="24"/>
    </location>
</feature>
<sequence length="92" mass="11017">MASHGSHSGSSSSRRKGHRSHRHGQHNEAKKLVLWFCHMCNQDNNWETTLRCINPQCQHPRCGYCEVEHHDIRPEANYAQDPYQYQQYEYRY</sequence>
<dbReference type="EMBL" id="MU865462">
    <property type="protein sequence ID" value="KAK4222620.1"/>
    <property type="molecule type" value="Genomic_DNA"/>
</dbReference>
<feature type="region of interest" description="Disordered" evidence="1">
    <location>
        <begin position="1"/>
        <end position="26"/>
    </location>
</feature>
<dbReference type="Proteomes" id="UP001301958">
    <property type="component" value="Unassembled WGS sequence"/>
</dbReference>
<evidence type="ECO:0000313" key="2">
    <source>
        <dbReference type="EMBL" id="KAK4222620.1"/>
    </source>
</evidence>
<comment type="caution">
    <text evidence="2">The sequence shown here is derived from an EMBL/GenBank/DDBJ whole genome shotgun (WGS) entry which is preliminary data.</text>
</comment>
<reference evidence="2" key="2">
    <citation type="submission" date="2023-05" db="EMBL/GenBank/DDBJ databases">
        <authorList>
            <consortium name="Lawrence Berkeley National Laboratory"/>
            <person name="Steindorff A."/>
            <person name="Hensen N."/>
            <person name="Bonometti L."/>
            <person name="Westerberg I."/>
            <person name="Brannstrom I.O."/>
            <person name="Guillou S."/>
            <person name="Cros-Aarteil S."/>
            <person name="Calhoun S."/>
            <person name="Haridas S."/>
            <person name="Kuo A."/>
            <person name="Mondo S."/>
            <person name="Pangilinan J."/>
            <person name="Riley R."/>
            <person name="Labutti K."/>
            <person name="Andreopoulos B."/>
            <person name="Lipzen A."/>
            <person name="Chen C."/>
            <person name="Yanf M."/>
            <person name="Daum C."/>
            <person name="Ng V."/>
            <person name="Clum A."/>
            <person name="Ohm R."/>
            <person name="Martin F."/>
            <person name="Silar P."/>
            <person name="Natvig D."/>
            <person name="Lalanne C."/>
            <person name="Gautier V."/>
            <person name="Ament-Velasquez S.L."/>
            <person name="Kruys A."/>
            <person name="Hutchinson M.I."/>
            <person name="Powell A.J."/>
            <person name="Barry K."/>
            <person name="Miller A.N."/>
            <person name="Grigoriev I.V."/>
            <person name="Debuchy R."/>
            <person name="Gladieux P."/>
            <person name="Thoren M.H."/>
            <person name="Johannesson H."/>
        </authorList>
    </citation>
    <scope>NUCLEOTIDE SEQUENCE</scope>
    <source>
        <strain evidence="2">CBS 990.96</strain>
    </source>
</reference>
<dbReference type="AlphaFoldDB" id="A0AAN6YRJ4"/>
<protein>
    <submittedName>
        <fullName evidence="2">Uncharacterized protein</fullName>
    </submittedName>
</protein>
<evidence type="ECO:0000256" key="1">
    <source>
        <dbReference type="SAM" id="MobiDB-lite"/>
    </source>
</evidence>
<proteinExistence type="predicted"/>
<feature type="compositionally biased region" description="Low complexity" evidence="1">
    <location>
        <begin position="1"/>
        <end position="12"/>
    </location>
</feature>
<evidence type="ECO:0000313" key="3">
    <source>
        <dbReference type="Proteomes" id="UP001301958"/>
    </source>
</evidence>
<reference evidence="2" key="1">
    <citation type="journal article" date="2023" name="Mol. Phylogenet. Evol.">
        <title>Genome-scale phylogeny and comparative genomics of the fungal order Sordariales.</title>
        <authorList>
            <person name="Hensen N."/>
            <person name="Bonometti L."/>
            <person name="Westerberg I."/>
            <person name="Brannstrom I.O."/>
            <person name="Guillou S."/>
            <person name="Cros-Aarteil S."/>
            <person name="Calhoun S."/>
            <person name="Haridas S."/>
            <person name="Kuo A."/>
            <person name="Mondo S."/>
            <person name="Pangilinan J."/>
            <person name="Riley R."/>
            <person name="LaButti K."/>
            <person name="Andreopoulos B."/>
            <person name="Lipzen A."/>
            <person name="Chen C."/>
            <person name="Yan M."/>
            <person name="Daum C."/>
            <person name="Ng V."/>
            <person name="Clum A."/>
            <person name="Steindorff A."/>
            <person name="Ohm R.A."/>
            <person name="Martin F."/>
            <person name="Silar P."/>
            <person name="Natvig D.O."/>
            <person name="Lalanne C."/>
            <person name="Gautier V."/>
            <person name="Ament-Velasquez S.L."/>
            <person name="Kruys A."/>
            <person name="Hutchinson M.I."/>
            <person name="Powell A.J."/>
            <person name="Barry K."/>
            <person name="Miller A.N."/>
            <person name="Grigoriev I.V."/>
            <person name="Debuchy R."/>
            <person name="Gladieux P."/>
            <person name="Hiltunen Thoren M."/>
            <person name="Johannesson H."/>
        </authorList>
    </citation>
    <scope>NUCLEOTIDE SEQUENCE</scope>
    <source>
        <strain evidence="2">CBS 990.96</strain>
    </source>
</reference>
<organism evidence="2 3">
    <name type="scientific">Podospora fimiseda</name>
    <dbReference type="NCBI Taxonomy" id="252190"/>
    <lineage>
        <taxon>Eukaryota</taxon>
        <taxon>Fungi</taxon>
        <taxon>Dikarya</taxon>
        <taxon>Ascomycota</taxon>
        <taxon>Pezizomycotina</taxon>
        <taxon>Sordariomycetes</taxon>
        <taxon>Sordariomycetidae</taxon>
        <taxon>Sordariales</taxon>
        <taxon>Podosporaceae</taxon>
        <taxon>Podospora</taxon>
    </lineage>
</organism>
<keyword evidence="3" id="KW-1185">Reference proteome</keyword>
<name>A0AAN6YRJ4_9PEZI</name>
<accession>A0AAN6YRJ4</accession>
<gene>
    <name evidence="2" type="ORF">QBC38DRAFT_460226</name>
</gene>